<proteinExistence type="inferred from homology"/>
<evidence type="ECO:0000313" key="7">
    <source>
        <dbReference type="EMBL" id="CDJ40942.1"/>
    </source>
</evidence>
<dbReference type="Pfam" id="PF05577">
    <property type="entry name" value="Peptidase_S28"/>
    <property type="match status" value="1"/>
</dbReference>
<sequence>MKETNLWGGGQQLGCTDTATNIHFTNGAADPWKSLSVLKVPKSVQIHQRVSAFVIQGGSHCTDFYSPSPSDSSSLKEGRKAIKEAVASFIEAHRNPSSSSNSSSSSSSSRESGAAAAAAAAAVVAAAPAAANALAAAAAEL</sequence>
<comment type="similarity">
    <text evidence="1">Belongs to the peptidase S28 family.</text>
</comment>
<evidence type="ECO:0000256" key="6">
    <source>
        <dbReference type="SAM" id="MobiDB-lite"/>
    </source>
</evidence>
<evidence type="ECO:0000256" key="4">
    <source>
        <dbReference type="ARBA" id="ARBA00022801"/>
    </source>
</evidence>
<dbReference type="InterPro" id="IPR029058">
    <property type="entry name" value="AB_hydrolase_fold"/>
</dbReference>
<dbReference type="GO" id="GO:0070008">
    <property type="term" value="F:serine-type exopeptidase activity"/>
    <property type="evidence" value="ECO:0007669"/>
    <property type="project" value="InterPro"/>
</dbReference>
<reference evidence="7" key="1">
    <citation type="submission" date="2013-10" db="EMBL/GenBank/DDBJ databases">
        <title>Genomic analysis of the causative agents of coccidiosis in chickens.</title>
        <authorList>
            <person name="Reid A.J."/>
            <person name="Blake D."/>
            <person name="Billington K."/>
            <person name="Browne H."/>
            <person name="Dunn M."/>
            <person name="Hung S."/>
            <person name="Kawahara F."/>
            <person name="Miranda-Saavedra D."/>
            <person name="Mourier T."/>
            <person name="Nagra H."/>
            <person name="Otto T.D."/>
            <person name="Rawlings N."/>
            <person name="Sanchez A."/>
            <person name="Sanders M."/>
            <person name="Subramaniam C."/>
            <person name="Tay Y."/>
            <person name="Dear P."/>
            <person name="Doerig C."/>
            <person name="Gruber A."/>
            <person name="Parkinson J."/>
            <person name="Shirley M."/>
            <person name="Wan K.L."/>
            <person name="Berriman M."/>
            <person name="Tomley F."/>
            <person name="Pain A."/>
        </authorList>
    </citation>
    <scope>NUCLEOTIDE SEQUENCE [LARGE SCALE GENOMIC DNA]</scope>
    <source>
        <strain evidence="7">Houghton</strain>
    </source>
</reference>
<dbReference type="AlphaFoldDB" id="U6KS82"/>
<feature type="compositionally biased region" description="Low complexity" evidence="6">
    <location>
        <begin position="97"/>
        <end position="111"/>
    </location>
</feature>
<keyword evidence="4" id="KW-0378">Hydrolase</keyword>
<name>U6KS82_EIMTE</name>
<evidence type="ECO:0000256" key="3">
    <source>
        <dbReference type="ARBA" id="ARBA00022729"/>
    </source>
</evidence>
<dbReference type="VEuPathDB" id="ToxoDB:ETH_00004480"/>
<gene>
    <name evidence="7" type="ORF">ETH_00004480</name>
</gene>
<dbReference type="Proteomes" id="UP000030747">
    <property type="component" value="Unassembled WGS sequence"/>
</dbReference>
<dbReference type="OrthoDB" id="330834at2759"/>
<organism evidence="7 8">
    <name type="scientific">Eimeria tenella</name>
    <name type="common">Coccidian parasite</name>
    <dbReference type="NCBI Taxonomy" id="5802"/>
    <lineage>
        <taxon>Eukaryota</taxon>
        <taxon>Sar</taxon>
        <taxon>Alveolata</taxon>
        <taxon>Apicomplexa</taxon>
        <taxon>Conoidasida</taxon>
        <taxon>Coccidia</taxon>
        <taxon>Eucoccidiorida</taxon>
        <taxon>Eimeriorina</taxon>
        <taxon>Eimeriidae</taxon>
        <taxon>Eimeria</taxon>
    </lineage>
</organism>
<evidence type="ECO:0000256" key="5">
    <source>
        <dbReference type="ARBA" id="ARBA00023180"/>
    </source>
</evidence>
<dbReference type="VEuPathDB" id="ToxoDB:ETH2_1555900"/>
<dbReference type="GO" id="GO:0006508">
    <property type="term" value="P:proteolysis"/>
    <property type="evidence" value="ECO:0007669"/>
    <property type="project" value="UniProtKB-KW"/>
</dbReference>
<accession>U6KS82</accession>
<evidence type="ECO:0000256" key="1">
    <source>
        <dbReference type="ARBA" id="ARBA00011079"/>
    </source>
</evidence>
<keyword evidence="5" id="KW-0325">Glycoprotein</keyword>
<reference evidence="7" key="2">
    <citation type="submission" date="2013-10" db="EMBL/GenBank/DDBJ databases">
        <authorList>
            <person name="Aslett M."/>
        </authorList>
    </citation>
    <scope>NUCLEOTIDE SEQUENCE [LARGE SCALE GENOMIC DNA]</scope>
    <source>
        <strain evidence="7">Houghton</strain>
    </source>
</reference>
<dbReference type="GO" id="GO:0008239">
    <property type="term" value="F:dipeptidyl-peptidase activity"/>
    <property type="evidence" value="ECO:0007669"/>
    <property type="project" value="TreeGrafter"/>
</dbReference>
<evidence type="ECO:0000313" key="8">
    <source>
        <dbReference type="Proteomes" id="UP000030747"/>
    </source>
</evidence>
<dbReference type="EMBL" id="HG675395">
    <property type="protein sequence ID" value="CDJ40942.1"/>
    <property type="molecule type" value="Genomic_DNA"/>
</dbReference>
<dbReference type="InterPro" id="IPR008758">
    <property type="entry name" value="Peptidase_S28"/>
</dbReference>
<dbReference type="Gene3D" id="3.40.50.1820">
    <property type="entry name" value="alpha/beta hydrolase"/>
    <property type="match status" value="1"/>
</dbReference>
<keyword evidence="8" id="KW-1185">Reference proteome</keyword>
<dbReference type="RefSeq" id="XP_013231692.1">
    <property type="nucleotide sequence ID" value="XM_013376238.1"/>
</dbReference>
<keyword evidence="3" id="KW-0732">Signal</keyword>
<protein>
    <submittedName>
        <fullName evidence="7">Protein F23B2.12, partially confirmed by transcript evidence, related, related</fullName>
    </submittedName>
</protein>
<keyword evidence="2" id="KW-0645">Protease</keyword>
<dbReference type="GeneID" id="25250104"/>
<dbReference type="PANTHER" id="PTHR11010">
    <property type="entry name" value="PROTEASE S28 PRO-X CARBOXYPEPTIDASE-RELATED"/>
    <property type="match status" value="1"/>
</dbReference>
<dbReference type="PANTHER" id="PTHR11010:SF38">
    <property type="entry name" value="LYSOSOMAL PRO-X CARBOXYPEPTIDASE"/>
    <property type="match status" value="1"/>
</dbReference>
<evidence type="ECO:0000256" key="2">
    <source>
        <dbReference type="ARBA" id="ARBA00022670"/>
    </source>
</evidence>
<feature type="region of interest" description="Disordered" evidence="6">
    <location>
        <begin position="91"/>
        <end position="111"/>
    </location>
</feature>